<feature type="transmembrane region" description="Helical" evidence="3">
    <location>
        <begin position="88"/>
        <end position="109"/>
    </location>
</feature>
<keyword evidence="3" id="KW-1133">Transmembrane helix</keyword>
<dbReference type="Pfam" id="PF00443">
    <property type="entry name" value="UCH"/>
    <property type="match status" value="1"/>
</dbReference>
<name>A0A3P6QJT0_DIBLA</name>
<gene>
    <name evidence="5" type="ORF">DILT_LOCUS401</name>
</gene>
<dbReference type="InterPro" id="IPR001394">
    <property type="entry name" value="Peptidase_C19_UCH"/>
</dbReference>
<dbReference type="Gene3D" id="3.90.70.10">
    <property type="entry name" value="Cysteine proteinases"/>
    <property type="match status" value="1"/>
</dbReference>
<sequence length="122" mass="14061">MQTDVNRVLCTGLVNMGNTCYMNSTLQALLHNFDLREFFIAYDPRQRPCKKSGINKLFSQLVRQLCQGEQGAVEPTALRPRFFTPPSIFFFFFLLLLFLLFHPFLNVLFTNVGFGNREEGDA</sequence>
<accession>A0A3P6QJT0</accession>
<dbReference type="OrthoDB" id="265776at2759"/>
<dbReference type="GO" id="GO:0016579">
    <property type="term" value="P:protein deubiquitination"/>
    <property type="evidence" value="ECO:0007669"/>
    <property type="project" value="InterPro"/>
</dbReference>
<comment type="catalytic activity">
    <reaction evidence="1">
        <text>Thiol-dependent hydrolysis of ester, thioester, amide, peptide and isopeptide bonds formed by the C-terminal Gly of ubiquitin (a 76-residue protein attached to proteins as an intracellular targeting signal).</text>
        <dbReference type="EC" id="3.4.19.12"/>
    </reaction>
</comment>
<dbReference type="Proteomes" id="UP000281553">
    <property type="component" value="Unassembled WGS sequence"/>
</dbReference>
<evidence type="ECO:0000259" key="4">
    <source>
        <dbReference type="PROSITE" id="PS50235"/>
    </source>
</evidence>
<dbReference type="SMR" id="A0A3P6QJT0"/>
<keyword evidence="6" id="KW-1185">Reference proteome</keyword>
<evidence type="ECO:0000256" key="2">
    <source>
        <dbReference type="ARBA" id="ARBA00012759"/>
    </source>
</evidence>
<proteinExistence type="predicted"/>
<dbReference type="EC" id="3.4.19.12" evidence="2"/>
<dbReference type="InterPro" id="IPR050185">
    <property type="entry name" value="Ub_carboxyl-term_hydrolase"/>
</dbReference>
<reference evidence="5 6" key="1">
    <citation type="submission" date="2018-11" db="EMBL/GenBank/DDBJ databases">
        <authorList>
            <consortium name="Pathogen Informatics"/>
        </authorList>
    </citation>
    <scope>NUCLEOTIDE SEQUENCE [LARGE SCALE GENOMIC DNA]</scope>
</reference>
<protein>
    <recommendedName>
        <fullName evidence="2">ubiquitinyl hydrolase 1</fullName>
        <ecNumber evidence="2">3.4.19.12</ecNumber>
    </recommendedName>
</protein>
<organism evidence="5 6">
    <name type="scientific">Dibothriocephalus latus</name>
    <name type="common">Fish tapeworm</name>
    <name type="synonym">Diphyllobothrium latum</name>
    <dbReference type="NCBI Taxonomy" id="60516"/>
    <lineage>
        <taxon>Eukaryota</taxon>
        <taxon>Metazoa</taxon>
        <taxon>Spiralia</taxon>
        <taxon>Lophotrochozoa</taxon>
        <taxon>Platyhelminthes</taxon>
        <taxon>Cestoda</taxon>
        <taxon>Eucestoda</taxon>
        <taxon>Diphyllobothriidea</taxon>
        <taxon>Diphyllobothriidae</taxon>
        <taxon>Dibothriocephalus</taxon>
    </lineage>
</organism>
<dbReference type="PROSITE" id="PS50235">
    <property type="entry name" value="USP_3"/>
    <property type="match status" value="1"/>
</dbReference>
<dbReference type="PANTHER" id="PTHR21646">
    <property type="entry name" value="UBIQUITIN CARBOXYL-TERMINAL HYDROLASE"/>
    <property type="match status" value="1"/>
</dbReference>
<dbReference type="EMBL" id="UYRU01001650">
    <property type="protein sequence ID" value="VDK32141.1"/>
    <property type="molecule type" value="Genomic_DNA"/>
</dbReference>
<dbReference type="GO" id="GO:0004843">
    <property type="term" value="F:cysteine-type deubiquitinase activity"/>
    <property type="evidence" value="ECO:0007669"/>
    <property type="project" value="UniProtKB-EC"/>
</dbReference>
<dbReference type="InterPro" id="IPR038765">
    <property type="entry name" value="Papain-like_cys_pep_sf"/>
</dbReference>
<evidence type="ECO:0000313" key="6">
    <source>
        <dbReference type="Proteomes" id="UP000281553"/>
    </source>
</evidence>
<feature type="domain" description="USP" evidence="4">
    <location>
        <begin position="11"/>
        <end position="122"/>
    </location>
</feature>
<dbReference type="PANTHER" id="PTHR21646:SF46">
    <property type="entry name" value="UBIQUITIN CARBOXYL-TERMINAL HYDROLASE"/>
    <property type="match status" value="1"/>
</dbReference>
<evidence type="ECO:0000313" key="5">
    <source>
        <dbReference type="EMBL" id="VDK32141.1"/>
    </source>
</evidence>
<keyword evidence="3" id="KW-0472">Membrane</keyword>
<evidence type="ECO:0000256" key="3">
    <source>
        <dbReference type="SAM" id="Phobius"/>
    </source>
</evidence>
<dbReference type="PROSITE" id="PS00972">
    <property type="entry name" value="USP_1"/>
    <property type="match status" value="1"/>
</dbReference>
<evidence type="ECO:0000256" key="1">
    <source>
        <dbReference type="ARBA" id="ARBA00000707"/>
    </source>
</evidence>
<dbReference type="InterPro" id="IPR028889">
    <property type="entry name" value="USP"/>
</dbReference>
<dbReference type="InterPro" id="IPR018200">
    <property type="entry name" value="USP_CS"/>
</dbReference>
<keyword evidence="3" id="KW-0812">Transmembrane</keyword>
<dbReference type="AlphaFoldDB" id="A0A3P6QJT0"/>
<dbReference type="SUPFAM" id="SSF54001">
    <property type="entry name" value="Cysteine proteinases"/>
    <property type="match status" value="1"/>
</dbReference>